<organism evidence="1 2">
    <name type="scientific">Octopus vulgaris</name>
    <name type="common">Common octopus</name>
    <dbReference type="NCBI Taxonomy" id="6645"/>
    <lineage>
        <taxon>Eukaryota</taxon>
        <taxon>Metazoa</taxon>
        <taxon>Spiralia</taxon>
        <taxon>Lophotrochozoa</taxon>
        <taxon>Mollusca</taxon>
        <taxon>Cephalopoda</taxon>
        <taxon>Coleoidea</taxon>
        <taxon>Octopodiformes</taxon>
        <taxon>Octopoda</taxon>
        <taxon>Incirrata</taxon>
        <taxon>Octopodidae</taxon>
        <taxon>Octopus</taxon>
    </lineage>
</organism>
<proteinExistence type="predicted"/>
<evidence type="ECO:0000313" key="2">
    <source>
        <dbReference type="Proteomes" id="UP001162480"/>
    </source>
</evidence>
<accession>A0AA36AT12</accession>
<name>A0AA36AT12_OCTVU</name>
<dbReference type="Proteomes" id="UP001162480">
    <property type="component" value="Chromosome 4"/>
</dbReference>
<dbReference type="AlphaFoldDB" id="A0AA36AT12"/>
<evidence type="ECO:0000313" key="1">
    <source>
        <dbReference type="EMBL" id="CAI9721755.1"/>
    </source>
</evidence>
<dbReference type="EMBL" id="OX597817">
    <property type="protein sequence ID" value="CAI9721755.1"/>
    <property type="molecule type" value="Genomic_DNA"/>
</dbReference>
<keyword evidence="2" id="KW-1185">Reference proteome</keyword>
<protein>
    <submittedName>
        <fullName evidence="1">Uncharacterized protein</fullName>
    </submittedName>
</protein>
<sequence length="89" mass="10476">MGKCFLRYQFDQHLIYRISLDNYAKACSLIAQTVGNDLQSVINEVVQMVNRIKRRPLKSRLFVHICEEMGARFKKCLLHTEHLIKDILI</sequence>
<gene>
    <name evidence="1" type="ORF">OCTVUL_1B004218</name>
</gene>
<reference evidence="1" key="1">
    <citation type="submission" date="2023-08" db="EMBL/GenBank/DDBJ databases">
        <authorList>
            <person name="Alioto T."/>
            <person name="Alioto T."/>
            <person name="Gomez Garrido J."/>
        </authorList>
    </citation>
    <scope>NUCLEOTIDE SEQUENCE</scope>
</reference>